<evidence type="ECO:0000313" key="1">
    <source>
        <dbReference type="EMBL" id="DAE18585.1"/>
    </source>
</evidence>
<organism evidence="1">
    <name type="scientific">Myoviridae sp. ctxym25</name>
    <dbReference type="NCBI Taxonomy" id="2825210"/>
    <lineage>
        <taxon>Viruses</taxon>
        <taxon>Duplodnaviria</taxon>
        <taxon>Heunggongvirae</taxon>
        <taxon>Uroviricota</taxon>
        <taxon>Caudoviricetes</taxon>
    </lineage>
</organism>
<protein>
    <submittedName>
        <fullName evidence="1">Uncharacterized protein</fullName>
    </submittedName>
</protein>
<dbReference type="EMBL" id="BK015658">
    <property type="protein sequence ID" value="DAE18585.1"/>
    <property type="molecule type" value="Genomic_DNA"/>
</dbReference>
<accession>A0A8S5QII1</accession>
<reference evidence="1" key="1">
    <citation type="journal article" date="2021" name="Proc. Natl. Acad. Sci. U.S.A.">
        <title>A Catalog of Tens of Thousands of Viruses from Human Metagenomes Reveals Hidden Associations with Chronic Diseases.</title>
        <authorList>
            <person name="Tisza M.J."/>
            <person name="Buck C.B."/>
        </authorList>
    </citation>
    <scope>NUCLEOTIDE SEQUENCE</scope>
    <source>
        <strain evidence="1">Ctxym25</strain>
    </source>
</reference>
<sequence>MISHELGLDNADSPMACAKWHCRFLVGMAETSGE</sequence>
<proteinExistence type="predicted"/>
<name>A0A8S5QII1_9CAUD</name>